<reference evidence="6" key="1">
    <citation type="submission" date="2016-11" db="EMBL/GenBank/DDBJ databases">
        <authorList>
            <person name="Varghese N."/>
            <person name="Submissions S."/>
        </authorList>
    </citation>
    <scope>NUCLEOTIDE SEQUENCE [LARGE SCALE GENOMIC DNA]</scope>
    <source>
        <strain evidence="6">CGMCC 1.8995</strain>
    </source>
</reference>
<dbReference type="Pfam" id="PF00675">
    <property type="entry name" value="Peptidase_M16"/>
    <property type="match status" value="2"/>
</dbReference>
<protein>
    <submittedName>
        <fullName evidence="5">Zinc protease</fullName>
    </submittedName>
</protein>
<dbReference type="InterPro" id="IPR007863">
    <property type="entry name" value="Peptidase_M16_C"/>
</dbReference>
<evidence type="ECO:0000259" key="3">
    <source>
        <dbReference type="Pfam" id="PF00675"/>
    </source>
</evidence>
<organism evidence="5 6">
    <name type="scientific">Marisediminitalea aggregata</name>
    <dbReference type="NCBI Taxonomy" id="634436"/>
    <lineage>
        <taxon>Bacteria</taxon>
        <taxon>Pseudomonadati</taxon>
        <taxon>Pseudomonadota</taxon>
        <taxon>Gammaproteobacteria</taxon>
        <taxon>Alteromonadales</taxon>
        <taxon>Alteromonadaceae</taxon>
        <taxon>Marisediminitalea</taxon>
    </lineage>
</organism>
<gene>
    <name evidence="5" type="ORF">SAMN05216361_0682</name>
</gene>
<dbReference type="GO" id="GO:0046872">
    <property type="term" value="F:metal ion binding"/>
    <property type="evidence" value="ECO:0007669"/>
    <property type="project" value="InterPro"/>
</dbReference>
<evidence type="ECO:0000313" key="6">
    <source>
        <dbReference type="Proteomes" id="UP000184520"/>
    </source>
</evidence>
<keyword evidence="6" id="KW-1185">Reference proteome</keyword>
<feature type="domain" description="Peptidase M16 N-terminal" evidence="3">
    <location>
        <begin position="547"/>
        <end position="663"/>
    </location>
</feature>
<dbReference type="InterPro" id="IPR011765">
    <property type="entry name" value="Pept_M16_N"/>
</dbReference>
<feature type="signal peptide" evidence="2">
    <location>
        <begin position="1"/>
        <end position="20"/>
    </location>
</feature>
<dbReference type="GO" id="GO:0008233">
    <property type="term" value="F:peptidase activity"/>
    <property type="evidence" value="ECO:0007669"/>
    <property type="project" value="UniProtKB-KW"/>
</dbReference>
<dbReference type="EMBL" id="FQWD01000001">
    <property type="protein sequence ID" value="SHF86648.1"/>
    <property type="molecule type" value="Genomic_DNA"/>
</dbReference>
<keyword evidence="5" id="KW-0645">Protease</keyword>
<dbReference type="Pfam" id="PF05193">
    <property type="entry name" value="Peptidase_M16_C"/>
    <property type="match status" value="2"/>
</dbReference>
<accession>A0A1M5F5J8</accession>
<sequence>MKIPYRVNFLLVALSAVALAACTNNDPATAADKPTSTAQSAFSINYEKFVLDNGLEVVFHQDDSDPVTAVALTFHVGSARELEGRTGFAHLFEHLLFLESENLGKGGLDKMSSRIGGSGANGSTSRDRTNYFQTVPNDALEKMIWAEADKLGFFINTVTEEVLAKEKQVVKNEKRQGTDNRPYGHANYVVGKNLYPADHPYNWQVIGSLEDLQNATLQDVKDFYNKWYVPNNATLVIAGDFDAKQAKAWVHKYFDEIPRGEEITPLADRPATLNKTVKRYYEDNFAQLPELRLVWPGVDLYHPDAYALDILMTLLSEGKSAPLNKVIVEDKQLTSGVSMYNRNSELAGEIMLITRAYPGTPLDDVYAGVEQAFAQFEQTGISDEDLTRIKAGIETDYYANLSSVLGKAFQLAQYNIFADDPGYINRELQRYLSVTDKDIQRVYQQYLKGKPFIATSFVPKGQSELMLAGSTPAEVVEEKIVAEGRGESFDLSEGAGYTKTPTRFDRTIEPPYGDLPVPAVPAVWQSELDNGLGIYGIETRELPLVDFELTFKGGLMLEQSDKVGVSSLLATLMQKGTATKTPEALEKAIELLGADISVYSGKQSITISGTTLAKHYNETIALVSEMLLAPRWDEKEFELAKQEALSTIAQQRANPSSIADNQYYKLLFGEDHILSNNPLGTVESVNAITLDDLKQYYAAYLSPTVASFHVVGAIDADTVTASLQPLNAAWPAIAVTLPAFESPSHPEPALYFYDVPGAKQSELRFGYLALAETDPDFYPATLMNYKLGGGGFASRLMQTLREGKGYTYGVRSGFSGTDIPGPFTISSGVRTNVTYESAALVKEILADYGDTFTEQDLENTKSYFIKSAARQFETGNAKLAMLEKVSRYGWQADYVKQRMTLVQSITQQDIAKLASKYADPDKLIWLVVGDAETQMPRLTELGLGKPVLLNPKH</sequence>
<feature type="chain" id="PRO_5013245799" evidence="2">
    <location>
        <begin position="21"/>
        <end position="953"/>
    </location>
</feature>
<dbReference type="RefSeq" id="WP_073317759.1">
    <property type="nucleotide sequence ID" value="NZ_FQWD01000001.1"/>
</dbReference>
<dbReference type="AlphaFoldDB" id="A0A1M5F5J8"/>
<evidence type="ECO:0000313" key="5">
    <source>
        <dbReference type="EMBL" id="SHF86648.1"/>
    </source>
</evidence>
<feature type="domain" description="Peptidase M16 N-terminal" evidence="3">
    <location>
        <begin position="57"/>
        <end position="173"/>
    </location>
</feature>
<evidence type="ECO:0000256" key="2">
    <source>
        <dbReference type="SAM" id="SignalP"/>
    </source>
</evidence>
<feature type="domain" description="Peptidase M16 C-terminal" evidence="4">
    <location>
        <begin position="215"/>
        <end position="391"/>
    </location>
</feature>
<evidence type="ECO:0000259" key="4">
    <source>
        <dbReference type="Pfam" id="PF05193"/>
    </source>
</evidence>
<dbReference type="OrthoDB" id="9811314at2"/>
<comment type="similarity">
    <text evidence="1">Belongs to the peptidase M16 family.</text>
</comment>
<dbReference type="GO" id="GO:0006508">
    <property type="term" value="P:proteolysis"/>
    <property type="evidence" value="ECO:0007669"/>
    <property type="project" value="UniProtKB-KW"/>
</dbReference>
<dbReference type="PANTHER" id="PTHR11851:SF49">
    <property type="entry name" value="MITOCHONDRIAL-PROCESSING PEPTIDASE SUBUNIT ALPHA"/>
    <property type="match status" value="1"/>
</dbReference>
<name>A0A1M5F5J8_9ALTE</name>
<dbReference type="Gene3D" id="3.30.830.10">
    <property type="entry name" value="Metalloenzyme, LuxS/M16 peptidase-like"/>
    <property type="match status" value="4"/>
</dbReference>
<keyword evidence="5" id="KW-0378">Hydrolase</keyword>
<dbReference type="InterPro" id="IPR050361">
    <property type="entry name" value="MPP/UQCRC_Complex"/>
</dbReference>
<dbReference type="InterPro" id="IPR011249">
    <property type="entry name" value="Metalloenz_LuxS/M16"/>
</dbReference>
<keyword evidence="2" id="KW-0732">Signal</keyword>
<dbReference type="STRING" id="634436.SAMN05216361_0682"/>
<evidence type="ECO:0000256" key="1">
    <source>
        <dbReference type="ARBA" id="ARBA00007261"/>
    </source>
</evidence>
<dbReference type="SUPFAM" id="SSF63411">
    <property type="entry name" value="LuxS/MPP-like metallohydrolase"/>
    <property type="match status" value="4"/>
</dbReference>
<dbReference type="Proteomes" id="UP000184520">
    <property type="component" value="Unassembled WGS sequence"/>
</dbReference>
<proteinExistence type="inferred from homology"/>
<dbReference type="PROSITE" id="PS51257">
    <property type="entry name" value="PROKAR_LIPOPROTEIN"/>
    <property type="match status" value="1"/>
</dbReference>
<dbReference type="PANTHER" id="PTHR11851">
    <property type="entry name" value="METALLOPROTEASE"/>
    <property type="match status" value="1"/>
</dbReference>
<feature type="domain" description="Peptidase M16 C-terminal" evidence="4">
    <location>
        <begin position="688"/>
        <end position="862"/>
    </location>
</feature>